<sequence>MIQASYRGPSAEVSLSTDKTYLPTLSKVWDRAAIWARGGALSITERWAGPMPRRLQNVQGVLPAVKLMRGRVLRLNSPISPQSCSQDVPGGG</sequence>
<accession>A0AAD7RTK6</accession>
<evidence type="ECO:0000313" key="1">
    <source>
        <dbReference type="EMBL" id="KAJ8389928.1"/>
    </source>
</evidence>
<proteinExistence type="predicted"/>
<keyword evidence="2" id="KW-1185">Reference proteome</keyword>
<comment type="caution">
    <text evidence="1">The sequence shown here is derived from an EMBL/GenBank/DDBJ whole genome shotgun (WGS) entry which is preliminary data.</text>
</comment>
<dbReference type="Proteomes" id="UP001221898">
    <property type="component" value="Unassembled WGS sequence"/>
</dbReference>
<protein>
    <submittedName>
        <fullName evidence="1">Uncharacterized protein</fullName>
    </submittedName>
</protein>
<gene>
    <name evidence="1" type="ORF">AAFF_G00112130</name>
</gene>
<dbReference type="EMBL" id="JAINUG010000176">
    <property type="protein sequence ID" value="KAJ8389928.1"/>
    <property type="molecule type" value="Genomic_DNA"/>
</dbReference>
<organism evidence="1 2">
    <name type="scientific">Aldrovandia affinis</name>
    <dbReference type="NCBI Taxonomy" id="143900"/>
    <lineage>
        <taxon>Eukaryota</taxon>
        <taxon>Metazoa</taxon>
        <taxon>Chordata</taxon>
        <taxon>Craniata</taxon>
        <taxon>Vertebrata</taxon>
        <taxon>Euteleostomi</taxon>
        <taxon>Actinopterygii</taxon>
        <taxon>Neopterygii</taxon>
        <taxon>Teleostei</taxon>
        <taxon>Notacanthiformes</taxon>
        <taxon>Halosauridae</taxon>
        <taxon>Aldrovandia</taxon>
    </lineage>
</organism>
<reference evidence="1" key="1">
    <citation type="journal article" date="2023" name="Science">
        <title>Genome structures resolve the early diversification of teleost fishes.</title>
        <authorList>
            <person name="Parey E."/>
            <person name="Louis A."/>
            <person name="Montfort J."/>
            <person name="Bouchez O."/>
            <person name="Roques C."/>
            <person name="Iampietro C."/>
            <person name="Lluch J."/>
            <person name="Castinel A."/>
            <person name="Donnadieu C."/>
            <person name="Desvignes T."/>
            <person name="Floi Bucao C."/>
            <person name="Jouanno E."/>
            <person name="Wen M."/>
            <person name="Mejri S."/>
            <person name="Dirks R."/>
            <person name="Jansen H."/>
            <person name="Henkel C."/>
            <person name="Chen W.J."/>
            <person name="Zahm M."/>
            <person name="Cabau C."/>
            <person name="Klopp C."/>
            <person name="Thompson A.W."/>
            <person name="Robinson-Rechavi M."/>
            <person name="Braasch I."/>
            <person name="Lecointre G."/>
            <person name="Bobe J."/>
            <person name="Postlethwait J.H."/>
            <person name="Berthelot C."/>
            <person name="Roest Crollius H."/>
            <person name="Guiguen Y."/>
        </authorList>
    </citation>
    <scope>NUCLEOTIDE SEQUENCE</scope>
    <source>
        <strain evidence="1">NC1722</strain>
    </source>
</reference>
<evidence type="ECO:0000313" key="2">
    <source>
        <dbReference type="Proteomes" id="UP001221898"/>
    </source>
</evidence>
<name>A0AAD7RTK6_9TELE</name>
<dbReference type="AlphaFoldDB" id="A0AAD7RTK6"/>